<dbReference type="AlphaFoldDB" id="M0GUV6"/>
<sequence length="92" mass="10064">MIAYRVDPGLVDSDDRDAGLVRPNTLVGDGDIPPTGFAIERDVAFVGSEVDRRASRGIAKFDVDSRLLVRLRDHFGGESTLAKFAIRPTAHR</sequence>
<dbReference type="Proteomes" id="UP000011535">
    <property type="component" value="Unassembled WGS sequence"/>
</dbReference>
<proteinExistence type="predicted"/>
<comment type="caution">
    <text evidence="1">The sequence shown here is derived from an EMBL/GenBank/DDBJ whole genome shotgun (WGS) entry which is preliminary data.</text>
</comment>
<accession>M0GUV6</accession>
<evidence type="ECO:0000313" key="1">
    <source>
        <dbReference type="EMBL" id="ELZ75363.1"/>
    </source>
</evidence>
<organism evidence="1 2">
    <name type="scientific">Haloferax lucentense (strain DSM 14919 / JCM 9276 / NCIMB 13854 / Aa 2.2)</name>
    <name type="common">Haloferax alicantei</name>
    <dbReference type="NCBI Taxonomy" id="1230452"/>
    <lineage>
        <taxon>Archaea</taxon>
        <taxon>Methanobacteriati</taxon>
        <taxon>Methanobacteriota</taxon>
        <taxon>Stenosarchaea group</taxon>
        <taxon>Halobacteria</taxon>
        <taxon>Halobacteriales</taxon>
        <taxon>Haloferacaceae</taxon>
        <taxon>Haloferax</taxon>
    </lineage>
</organism>
<dbReference type="EMBL" id="AOLH01000010">
    <property type="protein sequence ID" value="ELZ75363.1"/>
    <property type="molecule type" value="Genomic_DNA"/>
</dbReference>
<name>M0GUV6_HALL2</name>
<reference evidence="1 2" key="1">
    <citation type="journal article" date="2014" name="PLoS Genet.">
        <title>Phylogenetically driven sequencing of extremely halophilic archaea reveals strategies for static and dynamic osmo-response.</title>
        <authorList>
            <person name="Becker E.A."/>
            <person name="Seitzer P.M."/>
            <person name="Tritt A."/>
            <person name="Larsen D."/>
            <person name="Krusor M."/>
            <person name="Yao A.I."/>
            <person name="Wu D."/>
            <person name="Madern D."/>
            <person name="Eisen J.A."/>
            <person name="Darling A.E."/>
            <person name="Facciotti M.T."/>
        </authorList>
    </citation>
    <scope>NUCLEOTIDE SEQUENCE [LARGE SCALE GENOMIC DNA]</scope>
    <source>
        <strain evidence="2">DSM 14919 / CCM 7023 / CIP 107410 / JCM 9276 / NCIMB 13854 / Aa 2.2</strain>
    </source>
</reference>
<protein>
    <submittedName>
        <fullName evidence="1">Uncharacterized protein</fullName>
    </submittedName>
</protein>
<evidence type="ECO:0000313" key="2">
    <source>
        <dbReference type="Proteomes" id="UP000011535"/>
    </source>
</evidence>
<gene>
    <name evidence="1" type="ORF">C456_06832</name>
</gene>